<evidence type="ECO:0000259" key="6">
    <source>
        <dbReference type="Pfam" id="PF02465"/>
    </source>
</evidence>
<protein>
    <recommendedName>
        <fullName evidence="5">Flagellar hook-associated protein 2</fullName>
        <shortName evidence="5">HAP2</shortName>
    </recommendedName>
    <alternativeName>
        <fullName evidence="5">Flagellar cap protein</fullName>
    </alternativeName>
</protein>
<dbReference type="STRING" id="760154.Sulba_1114"/>
<keyword evidence="8" id="KW-0969">Cilium</keyword>
<keyword evidence="8" id="KW-0282">Flagellum</keyword>
<evidence type="ECO:0000256" key="1">
    <source>
        <dbReference type="ARBA" id="ARBA00009764"/>
    </source>
</evidence>
<dbReference type="Gene3D" id="3.30.70.2120">
    <property type="match status" value="1"/>
</dbReference>
<evidence type="ECO:0000313" key="9">
    <source>
        <dbReference type="Proteomes" id="UP000006176"/>
    </source>
</evidence>
<dbReference type="InterPro" id="IPR003481">
    <property type="entry name" value="FliD_N"/>
</dbReference>
<keyword evidence="8" id="KW-0966">Cell projection</keyword>
<dbReference type="Pfam" id="PF07195">
    <property type="entry name" value="FliD_C"/>
    <property type="match status" value="1"/>
</dbReference>
<evidence type="ECO:0000313" key="8">
    <source>
        <dbReference type="EMBL" id="AFL68410.1"/>
    </source>
</evidence>
<dbReference type="HOGENOM" id="CLU_015182_3_0_7"/>
<dbReference type="GO" id="GO:0009424">
    <property type="term" value="C:bacterial-type flagellum hook"/>
    <property type="evidence" value="ECO:0007669"/>
    <property type="project" value="UniProtKB-UniRule"/>
</dbReference>
<dbReference type="RefSeq" id="WP_014769289.1">
    <property type="nucleotide sequence ID" value="NC_018002.1"/>
</dbReference>
<comment type="similarity">
    <text evidence="1 5">Belongs to the FliD family.</text>
</comment>
<accession>I3XWT6</accession>
<comment type="subunit">
    <text evidence="2 5">Homopentamer.</text>
</comment>
<comment type="subcellular location">
    <subcellularLocation>
        <location evidence="5">Secreted</location>
    </subcellularLocation>
    <subcellularLocation>
        <location evidence="5">Bacterial flagellum</location>
    </subcellularLocation>
</comment>
<dbReference type="PATRIC" id="fig|760154.4.peg.1116"/>
<dbReference type="GO" id="GO:0009421">
    <property type="term" value="C:bacterial-type flagellum filament cap"/>
    <property type="evidence" value="ECO:0007669"/>
    <property type="project" value="InterPro"/>
</dbReference>
<organism evidence="8 9">
    <name type="scientific">Sulfurospirillum barnesii (strain ATCC 700032 / DSM 10660 / SES-3)</name>
    <dbReference type="NCBI Taxonomy" id="760154"/>
    <lineage>
        <taxon>Bacteria</taxon>
        <taxon>Pseudomonadati</taxon>
        <taxon>Campylobacterota</taxon>
        <taxon>Epsilonproteobacteria</taxon>
        <taxon>Campylobacterales</taxon>
        <taxon>Sulfurospirillaceae</taxon>
        <taxon>Sulfurospirillum</taxon>
    </lineage>
</organism>
<dbReference type="NCBIfam" id="NF009400">
    <property type="entry name" value="PRK12765.1"/>
    <property type="match status" value="1"/>
</dbReference>
<dbReference type="GO" id="GO:0007155">
    <property type="term" value="P:cell adhesion"/>
    <property type="evidence" value="ECO:0007669"/>
    <property type="project" value="InterPro"/>
</dbReference>
<dbReference type="Proteomes" id="UP000006176">
    <property type="component" value="Chromosome"/>
</dbReference>
<dbReference type="InterPro" id="IPR010809">
    <property type="entry name" value="FliD_C"/>
</dbReference>
<dbReference type="GO" id="GO:0005576">
    <property type="term" value="C:extracellular region"/>
    <property type="evidence" value="ECO:0007669"/>
    <property type="project" value="UniProtKB-SubCell"/>
</dbReference>
<dbReference type="PANTHER" id="PTHR30288:SF0">
    <property type="entry name" value="FLAGELLAR HOOK-ASSOCIATED PROTEIN 2"/>
    <property type="match status" value="1"/>
</dbReference>
<dbReference type="InterPro" id="IPR010810">
    <property type="entry name" value="Flagellin_hook_IN_motif"/>
</dbReference>
<evidence type="ECO:0000259" key="7">
    <source>
        <dbReference type="Pfam" id="PF07195"/>
    </source>
</evidence>
<dbReference type="InterPro" id="IPR040026">
    <property type="entry name" value="FliD"/>
</dbReference>
<gene>
    <name evidence="8" type="ordered locus">Sulba_1114</name>
</gene>
<sequence>MATTGSLSSLGLGSDGVLNYDLIDKLRAVDEAAQLDPIDTKLTTNSTKQTDLSTITTLASTLKASTSALADETSYLQRTTTVSNDAVSISATGGTNVQDFTIRVEELAKQDVYQSTSYLSKTSTFASGEDTITLEFDGKSYDFSVSSATTLSDLADMINDKMDGKVTASILNTGGTNPYRLILKSDNTGAENAITVQSGTAADALGLTNSDNHLQTASDATFTFNGVSITRSSNSIDDLIVGVTITLNKEQESTESTKVSITQDWSDIKEQLNSLVSSYNNLMSNLKTATSYNSETKTAGVFQGVSELTSLSTTLRKQLFSLDQQGRSLEDYGISLNSSGLLEFDETKFNKKITSDPEDIKEYFSGSTTYETTTFTGTSVSSGELNITYGDLTINDIGVRFSTTAGATAEENALALQKAINAAGISGVTATVGENNAVVLKSTVGEDIAITGKSAALSSLGLKATTIYGSSTSTVGVFSSVNETLKSYTDSNKGVLSIYSESLTTEKTSLTKQRAKLVESLDAKYEAMAKKFASYDTLISKLTNSFQSLSYLINADSDD</sequence>
<dbReference type="PANTHER" id="PTHR30288">
    <property type="entry name" value="FLAGELLAR CAP/ASSEMBLY PROTEIN FLID"/>
    <property type="match status" value="1"/>
</dbReference>
<dbReference type="AlphaFoldDB" id="I3XWT6"/>
<proteinExistence type="inferred from homology"/>
<keyword evidence="9" id="KW-1185">Reference proteome</keyword>
<keyword evidence="5" id="KW-0964">Secreted</keyword>
<evidence type="ECO:0000256" key="2">
    <source>
        <dbReference type="ARBA" id="ARBA00011255"/>
    </source>
</evidence>
<evidence type="ECO:0000256" key="4">
    <source>
        <dbReference type="ARBA" id="ARBA00023143"/>
    </source>
</evidence>
<keyword evidence="4 5" id="KW-0975">Bacterial flagellum</keyword>
<evidence type="ECO:0000256" key="3">
    <source>
        <dbReference type="ARBA" id="ARBA00023054"/>
    </source>
</evidence>
<keyword evidence="3" id="KW-0175">Coiled coil</keyword>
<dbReference type="OrthoDB" id="1530at2"/>
<dbReference type="eggNOG" id="COG1345">
    <property type="taxonomic scope" value="Bacteria"/>
</dbReference>
<dbReference type="EMBL" id="CP003333">
    <property type="protein sequence ID" value="AFL68410.1"/>
    <property type="molecule type" value="Genomic_DNA"/>
</dbReference>
<dbReference type="GO" id="GO:0071973">
    <property type="term" value="P:bacterial-type flagellum-dependent cell motility"/>
    <property type="evidence" value="ECO:0007669"/>
    <property type="project" value="TreeGrafter"/>
</dbReference>
<comment type="function">
    <text evidence="5">Required for morphogenesis and for the elongation of the flagellar filament by facilitating polymerization of the flagellin monomers at the tip of growing filament. Forms a capping structure, which prevents flagellin subunits (transported through the central channel of the flagellum) from leaking out without polymerization at the distal end.</text>
</comment>
<feature type="domain" description="Flagellar hook-associated protein 2 N-terminal" evidence="6">
    <location>
        <begin position="20"/>
        <end position="110"/>
    </location>
</feature>
<reference evidence="8 9" key="1">
    <citation type="submission" date="2012-06" db="EMBL/GenBank/DDBJ databases">
        <title>Complete sequence of Sulfurospirillum barnesii SES-3.</title>
        <authorList>
            <consortium name="US DOE Joint Genome Institute"/>
            <person name="Lucas S."/>
            <person name="Han J."/>
            <person name="Lapidus A."/>
            <person name="Cheng J.-F."/>
            <person name="Goodwin L."/>
            <person name="Pitluck S."/>
            <person name="Peters L."/>
            <person name="Ovchinnikova G."/>
            <person name="Lu M."/>
            <person name="Detter J.C."/>
            <person name="Han C."/>
            <person name="Tapia R."/>
            <person name="Land M."/>
            <person name="Hauser L."/>
            <person name="Kyrpides N."/>
            <person name="Ivanova N."/>
            <person name="Pagani I."/>
            <person name="Stolz J."/>
            <person name="Arkin A."/>
            <person name="Dehal P."/>
            <person name="Oremland R."/>
            <person name="Saltikov C."/>
            <person name="Basu P."/>
            <person name="Hollibaugh J."/>
            <person name="Newman D."/>
            <person name="Stolyar S."/>
            <person name="Hazen T."/>
            <person name="Woyke T."/>
        </authorList>
    </citation>
    <scope>NUCLEOTIDE SEQUENCE [LARGE SCALE GENOMIC DNA]</scope>
    <source>
        <strain evidence="9">ATCC 700032 / DSM 10660 / SES-3</strain>
    </source>
</reference>
<dbReference type="KEGG" id="sba:Sulba_1114"/>
<dbReference type="Pfam" id="PF02465">
    <property type="entry name" value="FliD_N"/>
    <property type="match status" value="1"/>
</dbReference>
<feature type="domain" description="Flagellar hook-associated protein 2 C-terminal" evidence="7">
    <location>
        <begin position="217"/>
        <end position="543"/>
    </location>
</feature>
<name>I3XWT6_SULBS</name>
<dbReference type="Pfam" id="PF07196">
    <property type="entry name" value="Flagellin_IN"/>
    <property type="match status" value="1"/>
</dbReference>
<evidence type="ECO:0000256" key="5">
    <source>
        <dbReference type="RuleBase" id="RU362066"/>
    </source>
</evidence>